<evidence type="ECO:0000313" key="2">
    <source>
        <dbReference type="Proteomes" id="UP001185092"/>
    </source>
</evidence>
<dbReference type="Pfam" id="PF05019">
    <property type="entry name" value="Coq4"/>
    <property type="match status" value="1"/>
</dbReference>
<gene>
    <name evidence="1" type="ORF">HNQ88_004914</name>
</gene>
<dbReference type="GO" id="GO:0006744">
    <property type="term" value="P:ubiquinone biosynthetic process"/>
    <property type="evidence" value="ECO:0007669"/>
    <property type="project" value="InterPro"/>
</dbReference>
<organism evidence="1 2">
    <name type="scientific">Aureibacter tunicatorum</name>
    <dbReference type="NCBI Taxonomy" id="866807"/>
    <lineage>
        <taxon>Bacteria</taxon>
        <taxon>Pseudomonadati</taxon>
        <taxon>Bacteroidota</taxon>
        <taxon>Cytophagia</taxon>
        <taxon>Cytophagales</taxon>
        <taxon>Persicobacteraceae</taxon>
        <taxon>Aureibacter</taxon>
    </lineage>
</organism>
<sequence length="152" mass="18092">MRDKIINFLFEISNESYRKLKNNKPWNLTKPDLLAFPKNSLGKQLGLFLDKNNFELLKKSERHDIYHILTGYDTNILDEIKLQFYLFGNGKKSIYLFWVLIAGTMLYPDKLYKFSIAYKNGKSALPFHNLPFLDLLRVDFDSIRHKYKIKLH</sequence>
<dbReference type="InterPro" id="IPR007715">
    <property type="entry name" value="Coq4"/>
</dbReference>
<dbReference type="EMBL" id="JAVDQD010000012">
    <property type="protein sequence ID" value="MDR6241827.1"/>
    <property type="molecule type" value="Genomic_DNA"/>
</dbReference>
<accession>A0AAE4BVE9</accession>
<keyword evidence="2" id="KW-1185">Reference proteome</keyword>
<reference evidence="1" key="1">
    <citation type="submission" date="2023-07" db="EMBL/GenBank/DDBJ databases">
        <title>Genomic Encyclopedia of Type Strains, Phase IV (KMG-IV): sequencing the most valuable type-strain genomes for metagenomic binning, comparative biology and taxonomic classification.</title>
        <authorList>
            <person name="Goeker M."/>
        </authorList>
    </citation>
    <scope>NUCLEOTIDE SEQUENCE</scope>
    <source>
        <strain evidence="1">DSM 26174</strain>
    </source>
</reference>
<dbReference type="RefSeq" id="WP_309942954.1">
    <property type="nucleotide sequence ID" value="NZ_AP025307.1"/>
</dbReference>
<dbReference type="AlphaFoldDB" id="A0AAE4BVE9"/>
<proteinExistence type="predicted"/>
<protein>
    <submittedName>
        <fullName evidence="1">Ubiquinone biosynthesis protein Coq4</fullName>
    </submittedName>
</protein>
<evidence type="ECO:0000313" key="1">
    <source>
        <dbReference type="EMBL" id="MDR6241827.1"/>
    </source>
</evidence>
<keyword evidence="1" id="KW-0830">Ubiquinone</keyword>
<name>A0AAE4BVE9_9BACT</name>
<comment type="caution">
    <text evidence="1">The sequence shown here is derived from an EMBL/GenBank/DDBJ whole genome shotgun (WGS) entry which is preliminary data.</text>
</comment>
<dbReference type="Proteomes" id="UP001185092">
    <property type="component" value="Unassembled WGS sequence"/>
</dbReference>